<accession>A0A2P9ABG8</accession>
<evidence type="ECO:0000313" key="3">
    <source>
        <dbReference type="Proteomes" id="UP000245698"/>
    </source>
</evidence>
<reference evidence="3" key="1">
    <citation type="submission" date="2016-12" db="EMBL/GenBank/DDBJ databases">
        <authorList>
            <person name="Brunel B."/>
        </authorList>
    </citation>
    <scope>NUCLEOTIDE SEQUENCE [LARGE SCALE GENOMIC DNA]</scope>
</reference>
<dbReference type="EMBL" id="FUIG01000013">
    <property type="protein sequence ID" value="SJM28444.1"/>
    <property type="molecule type" value="Genomic_DNA"/>
</dbReference>
<feature type="signal peptide" evidence="1">
    <location>
        <begin position="1"/>
        <end position="24"/>
    </location>
</feature>
<keyword evidence="1" id="KW-0732">Signal</keyword>
<keyword evidence="3" id="KW-1185">Reference proteome</keyword>
<dbReference type="PROSITE" id="PS51257">
    <property type="entry name" value="PROKAR_LIPOPROTEIN"/>
    <property type="match status" value="1"/>
</dbReference>
<gene>
    <name evidence="2" type="ORF">BQ8482_110374</name>
</gene>
<sequence>MRSLAHPKRAALVMAAAASLGASAPGSASLACGYEDPQSVSRGSLSWGYPNSLHVIGAISTEVAARRLPHANFNRGGVDLFGNKFRLASKSLEQFGTMLSATSSESLQTPVAIVLLEPMLWARFEPTAGGLRTAVHVSGAKDGDLVVVTGEAVIAEIAAGHLTFGEAYARGVARLYGEDAQIAAFVQNYQQVGADLGVLETGPSRTAAGLNLQNRPAAQQTGTTSHRFMWRKSCEC</sequence>
<evidence type="ECO:0000256" key="1">
    <source>
        <dbReference type="SAM" id="SignalP"/>
    </source>
</evidence>
<proteinExistence type="predicted"/>
<protein>
    <submittedName>
        <fullName evidence="2">Uncharacterized protein</fullName>
    </submittedName>
</protein>
<name>A0A2P9ABG8_9HYPH</name>
<evidence type="ECO:0000313" key="2">
    <source>
        <dbReference type="EMBL" id="SJM28444.1"/>
    </source>
</evidence>
<organism evidence="2 3">
    <name type="scientific">Mesorhizobium delmotii</name>
    <dbReference type="NCBI Taxonomy" id="1631247"/>
    <lineage>
        <taxon>Bacteria</taxon>
        <taxon>Pseudomonadati</taxon>
        <taxon>Pseudomonadota</taxon>
        <taxon>Alphaproteobacteria</taxon>
        <taxon>Hyphomicrobiales</taxon>
        <taxon>Phyllobacteriaceae</taxon>
        <taxon>Mesorhizobium</taxon>
    </lineage>
</organism>
<feature type="chain" id="PRO_5017591528" evidence="1">
    <location>
        <begin position="25"/>
        <end position="236"/>
    </location>
</feature>
<dbReference type="AlphaFoldDB" id="A0A2P9ABG8"/>
<dbReference type="Proteomes" id="UP000245698">
    <property type="component" value="Unassembled WGS sequence"/>
</dbReference>